<dbReference type="AlphaFoldDB" id="A0A3B1D142"/>
<protein>
    <recommendedName>
        <fullName evidence="3">PilZ domain-containing protein</fullName>
    </recommendedName>
</protein>
<gene>
    <name evidence="2" type="ORF">MNBD_NITROSPINAE02-681</name>
</gene>
<proteinExistence type="predicted"/>
<accession>A0A3B1D142</accession>
<feature type="compositionally biased region" description="Basic and acidic residues" evidence="1">
    <location>
        <begin position="146"/>
        <end position="160"/>
    </location>
</feature>
<evidence type="ECO:0000256" key="1">
    <source>
        <dbReference type="SAM" id="MobiDB-lite"/>
    </source>
</evidence>
<evidence type="ECO:0000313" key="2">
    <source>
        <dbReference type="EMBL" id="VAX25345.1"/>
    </source>
</evidence>
<feature type="region of interest" description="Disordered" evidence="1">
    <location>
        <begin position="139"/>
        <end position="171"/>
    </location>
</feature>
<organism evidence="2">
    <name type="scientific">hydrothermal vent metagenome</name>
    <dbReference type="NCBI Taxonomy" id="652676"/>
    <lineage>
        <taxon>unclassified sequences</taxon>
        <taxon>metagenomes</taxon>
        <taxon>ecological metagenomes</taxon>
    </lineage>
</organism>
<feature type="region of interest" description="Disordered" evidence="1">
    <location>
        <begin position="331"/>
        <end position="356"/>
    </location>
</feature>
<evidence type="ECO:0008006" key="3">
    <source>
        <dbReference type="Google" id="ProtNLM"/>
    </source>
</evidence>
<reference evidence="2" key="1">
    <citation type="submission" date="2018-06" db="EMBL/GenBank/DDBJ databases">
        <authorList>
            <person name="Zhirakovskaya E."/>
        </authorList>
    </citation>
    <scope>NUCLEOTIDE SEQUENCE</scope>
</reference>
<sequence>MRPALGIDVNRKIQLKLSEDAGADSYTCLVKKVKENLVALVISNRDKHNVNPAVGDRLFLLNEWEDDCWVTPVTLLQNQSFPLIILKVIEEPYSMIAGLSSAPPAPMEELDSIVEDHGPHDEDLITPVDVSEEPVIIPAGSEEEPTGSHEKHLSQGKEVDATDDLDPQENGVGIDEQVDEILEDIESIADSAEAGETGPIEPFEVDEEYLNIPDDEIADESPDTEDEQDAELEELSDSIEEIFGDPDDMAIVPDDSIDISDISDITDDAPENADTFQVEEKQEPLADEPEEIAPAMAVEPSGDEYDQEEKFNDHFVVFLTPIDREMVEDVMESIKSTGKKPSGEPEPGEDHSIDLPGGLDPSAIKIMETLSSHILNIEKTIEELKTNISSPFFNPLGEQTSAICVSISEKGMDVVIENRLEEKKDFLVSVDRPWRPDLKFTATVIVDSVEKTHGVDVAKMSFTAIHPQGISSINSYLAQGDQYFRILEKFRRA</sequence>
<name>A0A3B1D142_9ZZZZ</name>
<dbReference type="EMBL" id="UOGE01000105">
    <property type="protein sequence ID" value="VAX25345.1"/>
    <property type="molecule type" value="Genomic_DNA"/>
</dbReference>